<dbReference type="GO" id="GO:0040001">
    <property type="term" value="P:establishment of mitotic spindle localization"/>
    <property type="evidence" value="ECO:0007669"/>
    <property type="project" value="TreeGrafter"/>
</dbReference>
<feature type="compositionally biased region" description="Polar residues" evidence="1">
    <location>
        <begin position="12"/>
        <end position="33"/>
    </location>
</feature>
<feature type="region of interest" description="Disordered" evidence="1">
    <location>
        <begin position="64"/>
        <end position="85"/>
    </location>
</feature>
<dbReference type="AlphaFoldDB" id="A0A2I0T9A4"/>
<dbReference type="PANTHER" id="PTHR21567:SF30">
    <property type="entry name" value="CLIP-ASSOCIATING PROTEIN 2"/>
    <property type="match status" value="1"/>
</dbReference>
<feature type="compositionally biased region" description="Basic and acidic residues" evidence="1">
    <location>
        <begin position="66"/>
        <end position="85"/>
    </location>
</feature>
<dbReference type="SUPFAM" id="SSF48371">
    <property type="entry name" value="ARM repeat"/>
    <property type="match status" value="1"/>
</dbReference>
<dbReference type="InterPro" id="IPR016024">
    <property type="entry name" value="ARM-type_fold"/>
</dbReference>
<reference evidence="3" key="2">
    <citation type="submission" date="2017-12" db="EMBL/GenBank/DDBJ databases">
        <title>Genome sequence of the Bar-tailed Godwit (Limosa lapponica baueri).</title>
        <authorList>
            <person name="Lima N.C.B."/>
            <person name="Parody-Merino A.M."/>
            <person name="Battley P.F."/>
            <person name="Fidler A.E."/>
            <person name="Prosdocimi F."/>
        </authorList>
    </citation>
    <scope>NUCLEOTIDE SEQUENCE [LARGE SCALE GENOMIC DNA]</scope>
</reference>
<dbReference type="GO" id="GO:0005881">
    <property type="term" value="C:cytoplasmic microtubule"/>
    <property type="evidence" value="ECO:0007669"/>
    <property type="project" value="TreeGrafter"/>
</dbReference>
<dbReference type="GO" id="GO:0005815">
    <property type="term" value="C:microtubule organizing center"/>
    <property type="evidence" value="ECO:0007669"/>
    <property type="project" value="TreeGrafter"/>
</dbReference>
<evidence type="ECO:0000313" key="3">
    <source>
        <dbReference type="Proteomes" id="UP000233556"/>
    </source>
</evidence>
<sequence length="197" mass="21507">MGSPLTRPTPRSPASWSSPLTSPTNTSQNTLSPSAFDYDTENMNSEDIYSSLRGVTEAIQNFSFRSQEDMNEPVKRDSKKDDGDSVVRSAEEAASMLATSISPDQCIKVLCPIIQTADYPINLAAIKMQTKVIERVSKETLTQLLPEIVPGLIQGYDNSESSVRKACVFCLVAIHAVIGDELKPHLSQLTGSKVSKR</sequence>
<dbReference type="OrthoDB" id="46159at2759"/>
<dbReference type="Gene3D" id="1.25.10.10">
    <property type="entry name" value="Leucine-rich Repeat Variant"/>
    <property type="match status" value="1"/>
</dbReference>
<dbReference type="EMBL" id="KZ514890">
    <property type="protein sequence ID" value="PKU30342.1"/>
    <property type="molecule type" value="Genomic_DNA"/>
</dbReference>
<reference evidence="3" key="1">
    <citation type="submission" date="2017-11" db="EMBL/GenBank/DDBJ databases">
        <authorList>
            <person name="Lima N.C."/>
            <person name="Parody-Merino A.M."/>
            <person name="Battley P.F."/>
            <person name="Fidler A.E."/>
            <person name="Prosdocimi F."/>
        </authorList>
    </citation>
    <scope>NUCLEOTIDE SEQUENCE [LARGE SCALE GENOMIC DNA]</scope>
</reference>
<dbReference type="GO" id="GO:0005876">
    <property type="term" value="C:spindle microtubule"/>
    <property type="evidence" value="ECO:0007669"/>
    <property type="project" value="TreeGrafter"/>
</dbReference>
<dbReference type="GO" id="GO:0008017">
    <property type="term" value="F:microtubule binding"/>
    <property type="evidence" value="ECO:0007669"/>
    <property type="project" value="TreeGrafter"/>
</dbReference>
<keyword evidence="3" id="KW-1185">Reference proteome</keyword>
<evidence type="ECO:0000256" key="1">
    <source>
        <dbReference type="SAM" id="MobiDB-lite"/>
    </source>
</evidence>
<dbReference type="PANTHER" id="PTHR21567">
    <property type="entry name" value="CLASP"/>
    <property type="match status" value="1"/>
</dbReference>
<organism evidence="2 3">
    <name type="scientific">Limosa lapponica baueri</name>
    <dbReference type="NCBI Taxonomy" id="1758121"/>
    <lineage>
        <taxon>Eukaryota</taxon>
        <taxon>Metazoa</taxon>
        <taxon>Chordata</taxon>
        <taxon>Craniata</taxon>
        <taxon>Vertebrata</taxon>
        <taxon>Euteleostomi</taxon>
        <taxon>Archelosauria</taxon>
        <taxon>Archosauria</taxon>
        <taxon>Dinosauria</taxon>
        <taxon>Saurischia</taxon>
        <taxon>Theropoda</taxon>
        <taxon>Coelurosauria</taxon>
        <taxon>Aves</taxon>
        <taxon>Neognathae</taxon>
        <taxon>Neoaves</taxon>
        <taxon>Charadriiformes</taxon>
        <taxon>Scolopacidae</taxon>
        <taxon>Limosa</taxon>
    </lineage>
</organism>
<dbReference type="Proteomes" id="UP000233556">
    <property type="component" value="Unassembled WGS sequence"/>
</dbReference>
<dbReference type="GO" id="GO:0072686">
    <property type="term" value="C:mitotic spindle"/>
    <property type="evidence" value="ECO:0007669"/>
    <property type="project" value="TreeGrafter"/>
</dbReference>
<protein>
    <recommendedName>
        <fullName evidence="4">TOG domain-containing protein</fullName>
    </recommendedName>
</protein>
<feature type="region of interest" description="Disordered" evidence="1">
    <location>
        <begin position="1"/>
        <end position="42"/>
    </location>
</feature>
<evidence type="ECO:0008006" key="4">
    <source>
        <dbReference type="Google" id="ProtNLM"/>
    </source>
</evidence>
<evidence type="ECO:0000313" key="2">
    <source>
        <dbReference type="EMBL" id="PKU30342.1"/>
    </source>
</evidence>
<dbReference type="InterPro" id="IPR011989">
    <property type="entry name" value="ARM-like"/>
</dbReference>
<dbReference type="GO" id="GO:0045180">
    <property type="term" value="C:basal cortex"/>
    <property type="evidence" value="ECO:0007669"/>
    <property type="project" value="TreeGrafter"/>
</dbReference>
<proteinExistence type="predicted"/>
<dbReference type="GO" id="GO:0090307">
    <property type="term" value="P:mitotic spindle assembly"/>
    <property type="evidence" value="ECO:0007669"/>
    <property type="project" value="TreeGrafter"/>
</dbReference>
<dbReference type="GO" id="GO:0000776">
    <property type="term" value="C:kinetochore"/>
    <property type="evidence" value="ECO:0007669"/>
    <property type="project" value="TreeGrafter"/>
</dbReference>
<name>A0A2I0T9A4_LIMLA</name>
<accession>A0A2I0T9A4</accession>
<gene>
    <name evidence="2" type="ORF">llap_19354</name>
</gene>